<dbReference type="AlphaFoldDB" id="A0A8T2PRB0"/>
<proteinExistence type="predicted"/>
<evidence type="ECO:0000313" key="3">
    <source>
        <dbReference type="Proteomes" id="UP000824540"/>
    </source>
</evidence>
<feature type="compositionally biased region" description="Polar residues" evidence="1">
    <location>
        <begin position="157"/>
        <end position="174"/>
    </location>
</feature>
<dbReference type="Proteomes" id="UP000824540">
    <property type="component" value="Unassembled WGS sequence"/>
</dbReference>
<accession>A0A8T2PRB0</accession>
<comment type="caution">
    <text evidence="2">The sequence shown here is derived from an EMBL/GenBank/DDBJ whole genome shotgun (WGS) entry which is preliminary data.</text>
</comment>
<name>A0A8T2PRB0_9TELE</name>
<gene>
    <name evidence="2" type="ORF">JZ751_011990</name>
</gene>
<evidence type="ECO:0000256" key="1">
    <source>
        <dbReference type="SAM" id="MobiDB-lite"/>
    </source>
</evidence>
<feature type="region of interest" description="Disordered" evidence="1">
    <location>
        <begin position="150"/>
        <end position="176"/>
    </location>
</feature>
<protein>
    <submittedName>
        <fullName evidence="2">Uncharacterized protein</fullName>
    </submittedName>
</protein>
<reference evidence="2" key="1">
    <citation type="thesis" date="2021" institute="BYU ScholarsArchive" country="Provo, UT, USA">
        <title>Applications of and Algorithms for Genome Assembly and Genomic Analyses with an Emphasis on Marine Teleosts.</title>
        <authorList>
            <person name="Pickett B.D."/>
        </authorList>
    </citation>
    <scope>NUCLEOTIDE SEQUENCE</scope>
    <source>
        <strain evidence="2">HI-2016</strain>
    </source>
</reference>
<keyword evidence="3" id="KW-1185">Reference proteome</keyword>
<dbReference type="EMBL" id="JAFBMS010000003">
    <property type="protein sequence ID" value="KAG9353866.1"/>
    <property type="molecule type" value="Genomic_DNA"/>
</dbReference>
<sequence>MGIGPGKKNSKNTSPEHGHSPPTALQNHNYSLHCAFFCQLHPSTLNLSPSLSSAQGSNSFPIGSRFHWSHQSDPAAVSCLFPMFTINEERSLLRAFHVTVNQMMSSVCVEEGQLLPSQGKKRGRISMRKVSMGVSPISLKKKRCSRHLSPMERRAGSRSNSLANLLQTQQTKTGASREAYTFSLSASTSPGFDKPLESVQGEELLVCCLANVGDWIVRLGGEKERRGRERVIKDHSGEIY</sequence>
<organism evidence="2 3">
    <name type="scientific">Albula glossodonta</name>
    <name type="common">roundjaw bonefish</name>
    <dbReference type="NCBI Taxonomy" id="121402"/>
    <lineage>
        <taxon>Eukaryota</taxon>
        <taxon>Metazoa</taxon>
        <taxon>Chordata</taxon>
        <taxon>Craniata</taxon>
        <taxon>Vertebrata</taxon>
        <taxon>Euteleostomi</taxon>
        <taxon>Actinopterygii</taxon>
        <taxon>Neopterygii</taxon>
        <taxon>Teleostei</taxon>
        <taxon>Albuliformes</taxon>
        <taxon>Albulidae</taxon>
        <taxon>Albula</taxon>
    </lineage>
</organism>
<evidence type="ECO:0000313" key="2">
    <source>
        <dbReference type="EMBL" id="KAG9353866.1"/>
    </source>
</evidence>
<feature type="region of interest" description="Disordered" evidence="1">
    <location>
        <begin position="1"/>
        <end position="24"/>
    </location>
</feature>